<sequence>MNSGAKRKRPWIRVTAIVTVAVAVQVGAFLILFASLSDLPPAEQGPAVSSGVQTDKTLASFDSNSEPAFAKLYPRESQSDREQVWDHCAAVSAQGRVNVPAEAASPSHTRVVLDGFAKNDPRKKASCTFWLTWETGTGSGYWYIAWQRT</sequence>
<accession>A0A6L9Y1R7</accession>
<keyword evidence="1" id="KW-1133">Transmembrane helix</keyword>
<keyword evidence="1" id="KW-0472">Membrane</keyword>
<feature type="transmembrane region" description="Helical" evidence="1">
    <location>
        <begin position="12"/>
        <end position="36"/>
    </location>
</feature>
<keyword evidence="3" id="KW-1185">Reference proteome</keyword>
<dbReference type="RefSeq" id="WP_163291134.1">
    <property type="nucleotide sequence ID" value="NZ_JAAGWY010000005.1"/>
</dbReference>
<name>A0A6L9Y1R7_9MICO</name>
<dbReference type="Proteomes" id="UP000474967">
    <property type="component" value="Unassembled WGS sequence"/>
</dbReference>
<proteinExistence type="predicted"/>
<evidence type="ECO:0000313" key="3">
    <source>
        <dbReference type="Proteomes" id="UP000474967"/>
    </source>
</evidence>
<dbReference type="EMBL" id="JAAGWY010000005">
    <property type="protein sequence ID" value="NEN07631.1"/>
    <property type="molecule type" value="Genomic_DNA"/>
</dbReference>
<evidence type="ECO:0000313" key="2">
    <source>
        <dbReference type="EMBL" id="NEN07631.1"/>
    </source>
</evidence>
<gene>
    <name evidence="2" type="ORF">G3T36_17375</name>
</gene>
<reference evidence="2 3" key="1">
    <citation type="journal article" date="2014" name="J. Microbiol.">
        <title>Diaminobutyricibacter tongyongensis gen. nov., sp. nov. and Homoserinibacter gongjuensis gen. nov., sp. nov. belong to the family Microbacteriaceae.</title>
        <authorList>
            <person name="Kim S.J."/>
            <person name="Ahn J.H."/>
            <person name="Weon H.Y."/>
            <person name="Hamada M."/>
            <person name="Suzuki K."/>
            <person name="Kwon S.W."/>
        </authorList>
    </citation>
    <scope>NUCLEOTIDE SEQUENCE [LARGE SCALE GENOMIC DNA]</scope>
    <source>
        <strain evidence="2 3">NBRC 108724</strain>
    </source>
</reference>
<keyword evidence="1" id="KW-0812">Transmembrane</keyword>
<evidence type="ECO:0000256" key="1">
    <source>
        <dbReference type="SAM" id="Phobius"/>
    </source>
</evidence>
<dbReference type="AlphaFoldDB" id="A0A6L9Y1R7"/>
<protein>
    <submittedName>
        <fullName evidence="2">Uncharacterized protein</fullName>
    </submittedName>
</protein>
<comment type="caution">
    <text evidence="2">The sequence shown here is derived from an EMBL/GenBank/DDBJ whole genome shotgun (WGS) entry which is preliminary data.</text>
</comment>
<organism evidence="2 3">
    <name type="scientific">Leifsonia tongyongensis</name>
    <dbReference type="NCBI Taxonomy" id="1268043"/>
    <lineage>
        <taxon>Bacteria</taxon>
        <taxon>Bacillati</taxon>
        <taxon>Actinomycetota</taxon>
        <taxon>Actinomycetes</taxon>
        <taxon>Micrococcales</taxon>
        <taxon>Microbacteriaceae</taxon>
        <taxon>Leifsonia</taxon>
    </lineage>
</organism>